<dbReference type="SUPFAM" id="SSF55486">
    <property type="entry name" value="Metalloproteases ('zincins'), catalytic domain"/>
    <property type="match status" value="1"/>
</dbReference>
<dbReference type="Gene3D" id="3.40.390.30">
    <property type="entry name" value="Metalloproteases ('zincins'), catalytic domain"/>
    <property type="match status" value="1"/>
</dbReference>
<organism evidence="10 11">
    <name type="scientific">Eubacterium album</name>
    <dbReference type="NCBI Taxonomy" id="2978477"/>
    <lineage>
        <taxon>Bacteria</taxon>
        <taxon>Bacillati</taxon>
        <taxon>Bacillota</taxon>
        <taxon>Clostridia</taxon>
        <taxon>Eubacteriales</taxon>
        <taxon>Eubacteriaceae</taxon>
        <taxon>Eubacterium</taxon>
    </lineage>
</organism>
<comment type="similarity">
    <text evidence="1 9">Belongs to the endoribonuclease YbeY family.</text>
</comment>
<comment type="cofactor">
    <cofactor evidence="9">
        <name>Zn(2+)</name>
        <dbReference type="ChEBI" id="CHEBI:29105"/>
    </cofactor>
    <text evidence="9">Binds 1 zinc ion.</text>
</comment>
<comment type="function">
    <text evidence="9">Single strand-specific metallo-endoribonuclease involved in late-stage 70S ribosome quality control and in maturation of the 3' terminus of the 16S rRNA.</text>
</comment>
<sequence>MNIYIENEYDKEMKERLDYEKLIEEVVNEAVDYVKCPYECEVNVTIVTNERIHEINNEFRGIDKETDVLSFPMIDYDKPGDFTGFDEIDDYFDLDTGELILGDIVISYDRVISQAHEFNHSVRREFAFLVAHSMLHLFGYDHMEEDERVEMERKQNDILINLGITRE</sequence>
<dbReference type="PANTHER" id="PTHR46986:SF1">
    <property type="entry name" value="ENDORIBONUCLEASE YBEY, CHLOROPLASTIC"/>
    <property type="match status" value="1"/>
</dbReference>
<keyword evidence="4 9" id="KW-0540">Nuclease</keyword>
<feature type="binding site" evidence="9">
    <location>
        <position position="136"/>
    </location>
    <ligand>
        <name>Zn(2+)</name>
        <dbReference type="ChEBI" id="CHEBI:29105"/>
        <note>catalytic</note>
    </ligand>
</feature>
<comment type="caution">
    <text evidence="10">The sequence shown here is derived from an EMBL/GenBank/DDBJ whole genome shotgun (WGS) entry which is preliminary data.</text>
</comment>
<dbReference type="PROSITE" id="PS01306">
    <property type="entry name" value="UPF0054"/>
    <property type="match status" value="1"/>
</dbReference>
<protein>
    <recommendedName>
        <fullName evidence="9">Endoribonuclease YbeY</fullName>
        <ecNumber evidence="9">3.1.-.-</ecNumber>
    </recommendedName>
</protein>
<keyword evidence="6 9" id="KW-0255">Endonuclease</keyword>
<evidence type="ECO:0000256" key="2">
    <source>
        <dbReference type="ARBA" id="ARBA00022517"/>
    </source>
</evidence>
<dbReference type="EC" id="3.1.-.-" evidence="9"/>
<name>A0ABT2M1D6_9FIRM</name>
<evidence type="ECO:0000256" key="9">
    <source>
        <dbReference type="HAMAP-Rule" id="MF_00009"/>
    </source>
</evidence>
<dbReference type="Pfam" id="PF02130">
    <property type="entry name" value="YbeY"/>
    <property type="match status" value="1"/>
</dbReference>
<keyword evidence="9" id="KW-0963">Cytoplasm</keyword>
<evidence type="ECO:0000313" key="11">
    <source>
        <dbReference type="Proteomes" id="UP001431199"/>
    </source>
</evidence>
<evidence type="ECO:0000256" key="5">
    <source>
        <dbReference type="ARBA" id="ARBA00022723"/>
    </source>
</evidence>
<dbReference type="InterPro" id="IPR020549">
    <property type="entry name" value="YbeY_CS"/>
</dbReference>
<dbReference type="HAMAP" id="MF_00009">
    <property type="entry name" value="Endoribonucl_YbeY"/>
    <property type="match status" value="1"/>
</dbReference>
<evidence type="ECO:0000256" key="1">
    <source>
        <dbReference type="ARBA" id="ARBA00010875"/>
    </source>
</evidence>
<dbReference type="RefSeq" id="WP_117909431.1">
    <property type="nucleotide sequence ID" value="NZ_JAODBU010000008.1"/>
</dbReference>
<dbReference type="InterPro" id="IPR002036">
    <property type="entry name" value="YbeY"/>
</dbReference>
<dbReference type="InterPro" id="IPR023091">
    <property type="entry name" value="MetalPrtase_cat_dom_sf_prd"/>
</dbReference>
<keyword evidence="8 9" id="KW-0862">Zinc</keyword>
<evidence type="ECO:0000256" key="3">
    <source>
        <dbReference type="ARBA" id="ARBA00022552"/>
    </source>
</evidence>
<gene>
    <name evidence="9 10" type="primary">ybeY</name>
    <name evidence="10" type="ORF">N5B56_09585</name>
</gene>
<dbReference type="PANTHER" id="PTHR46986">
    <property type="entry name" value="ENDORIBONUCLEASE YBEY, CHLOROPLASTIC"/>
    <property type="match status" value="1"/>
</dbReference>
<feature type="binding site" evidence="9">
    <location>
        <position position="132"/>
    </location>
    <ligand>
        <name>Zn(2+)</name>
        <dbReference type="ChEBI" id="CHEBI:29105"/>
        <note>catalytic</note>
    </ligand>
</feature>
<evidence type="ECO:0000256" key="8">
    <source>
        <dbReference type="ARBA" id="ARBA00022833"/>
    </source>
</evidence>
<feature type="binding site" evidence="9">
    <location>
        <position position="142"/>
    </location>
    <ligand>
        <name>Zn(2+)</name>
        <dbReference type="ChEBI" id="CHEBI:29105"/>
        <note>catalytic</note>
    </ligand>
</feature>
<keyword evidence="3 9" id="KW-0698">rRNA processing</keyword>
<accession>A0ABT2M1D6</accession>
<evidence type="ECO:0000313" key="10">
    <source>
        <dbReference type="EMBL" id="MCT7399330.1"/>
    </source>
</evidence>
<evidence type="ECO:0000256" key="7">
    <source>
        <dbReference type="ARBA" id="ARBA00022801"/>
    </source>
</evidence>
<comment type="subcellular location">
    <subcellularLocation>
        <location evidence="9">Cytoplasm</location>
    </subcellularLocation>
</comment>
<keyword evidence="2 9" id="KW-0690">Ribosome biogenesis</keyword>
<dbReference type="EMBL" id="JAODBU010000008">
    <property type="protein sequence ID" value="MCT7399330.1"/>
    <property type="molecule type" value="Genomic_DNA"/>
</dbReference>
<dbReference type="NCBIfam" id="TIGR00043">
    <property type="entry name" value="rRNA maturation RNase YbeY"/>
    <property type="match status" value="1"/>
</dbReference>
<keyword evidence="5 9" id="KW-0479">Metal-binding</keyword>
<dbReference type="Proteomes" id="UP001431199">
    <property type="component" value="Unassembled WGS sequence"/>
</dbReference>
<keyword evidence="7 9" id="KW-0378">Hydrolase</keyword>
<keyword evidence="11" id="KW-1185">Reference proteome</keyword>
<reference evidence="10" key="1">
    <citation type="submission" date="2022-09" db="EMBL/GenBank/DDBJ databases">
        <title>Eubacterium sp. LFL-14 isolated from human feces.</title>
        <authorList>
            <person name="Liu F."/>
        </authorList>
    </citation>
    <scope>NUCLEOTIDE SEQUENCE</scope>
    <source>
        <strain evidence="10">LFL-14</strain>
    </source>
</reference>
<proteinExistence type="inferred from homology"/>
<evidence type="ECO:0000256" key="6">
    <source>
        <dbReference type="ARBA" id="ARBA00022759"/>
    </source>
</evidence>
<evidence type="ECO:0000256" key="4">
    <source>
        <dbReference type="ARBA" id="ARBA00022722"/>
    </source>
</evidence>